<comment type="subcellular location">
    <subcellularLocation>
        <location evidence="1">Membrane</location>
        <topology evidence="1">Multi-pass membrane protein</topology>
    </subcellularLocation>
</comment>
<feature type="transmembrane region" description="Helical" evidence="5">
    <location>
        <begin position="408"/>
        <end position="426"/>
    </location>
</feature>
<keyword evidence="4 5" id="KW-0472">Membrane</keyword>
<evidence type="ECO:0000313" key="7">
    <source>
        <dbReference type="Proteomes" id="UP000308652"/>
    </source>
</evidence>
<dbReference type="OrthoDB" id="5982228at2759"/>
<feature type="transmembrane region" description="Helical" evidence="5">
    <location>
        <begin position="438"/>
        <end position="462"/>
    </location>
</feature>
<dbReference type="GO" id="GO:0015179">
    <property type="term" value="F:L-amino acid transmembrane transporter activity"/>
    <property type="evidence" value="ECO:0007669"/>
    <property type="project" value="TreeGrafter"/>
</dbReference>
<proteinExistence type="predicted"/>
<dbReference type="AlphaFoldDB" id="A0A5C3LZN7"/>
<organism evidence="6 7">
    <name type="scientific">Crucibulum laeve</name>
    <dbReference type="NCBI Taxonomy" id="68775"/>
    <lineage>
        <taxon>Eukaryota</taxon>
        <taxon>Fungi</taxon>
        <taxon>Dikarya</taxon>
        <taxon>Basidiomycota</taxon>
        <taxon>Agaricomycotina</taxon>
        <taxon>Agaricomycetes</taxon>
        <taxon>Agaricomycetidae</taxon>
        <taxon>Agaricales</taxon>
        <taxon>Agaricineae</taxon>
        <taxon>Nidulariaceae</taxon>
        <taxon>Crucibulum</taxon>
    </lineage>
</organism>
<feature type="transmembrane region" description="Helical" evidence="5">
    <location>
        <begin position="120"/>
        <end position="142"/>
    </location>
</feature>
<dbReference type="PANTHER" id="PTHR11785">
    <property type="entry name" value="AMINO ACID TRANSPORTER"/>
    <property type="match status" value="1"/>
</dbReference>
<feature type="transmembrane region" description="Helical" evidence="5">
    <location>
        <begin position="275"/>
        <end position="297"/>
    </location>
</feature>
<feature type="transmembrane region" description="Helical" evidence="5">
    <location>
        <begin position="192"/>
        <end position="211"/>
    </location>
</feature>
<keyword evidence="3 5" id="KW-1133">Transmembrane helix</keyword>
<feature type="transmembrane region" description="Helical" evidence="5">
    <location>
        <begin position="35"/>
        <end position="55"/>
    </location>
</feature>
<feature type="transmembrane region" description="Helical" evidence="5">
    <location>
        <begin position="474"/>
        <end position="496"/>
    </location>
</feature>
<keyword evidence="7" id="KW-1185">Reference proteome</keyword>
<gene>
    <name evidence="6" type="ORF">BDQ12DRAFT_689914</name>
</gene>
<evidence type="ECO:0000256" key="2">
    <source>
        <dbReference type="ARBA" id="ARBA00022692"/>
    </source>
</evidence>
<evidence type="ECO:0000256" key="5">
    <source>
        <dbReference type="SAM" id="Phobius"/>
    </source>
</evidence>
<name>A0A5C3LZN7_9AGAR</name>
<dbReference type="Gene3D" id="1.20.1740.10">
    <property type="entry name" value="Amino acid/polyamine transporter I"/>
    <property type="match status" value="1"/>
</dbReference>
<evidence type="ECO:0000256" key="4">
    <source>
        <dbReference type="ARBA" id="ARBA00023136"/>
    </source>
</evidence>
<accession>A0A5C3LZN7</accession>
<dbReference type="PIRSF" id="PIRSF006060">
    <property type="entry name" value="AA_transporter"/>
    <property type="match status" value="1"/>
</dbReference>
<dbReference type="EMBL" id="ML213634">
    <property type="protein sequence ID" value="TFK34251.1"/>
    <property type="molecule type" value="Genomic_DNA"/>
</dbReference>
<dbReference type="InterPro" id="IPR050598">
    <property type="entry name" value="AminoAcid_Transporter"/>
</dbReference>
<dbReference type="GO" id="GO:0016020">
    <property type="term" value="C:membrane"/>
    <property type="evidence" value="ECO:0007669"/>
    <property type="project" value="UniProtKB-SubCell"/>
</dbReference>
<feature type="transmembrane region" description="Helical" evidence="5">
    <location>
        <begin position="67"/>
        <end position="91"/>
    </location>
</feature>
<sequence length="509" mass="55064">MVSLIDSNNLLTSANGFVNYGSTNRTSTPAARRQIGVFSAMFIIFNRIIGTGVFATPSMILGLSGSVGFSLVMWVLGAVIAAAGMQVYIIWGTALPHNGGEKNYLEFLFPRPKRLITSMYAANAVLMAYAAGNTLVFAEYFLLSISPPPSAPAPIMTTFTSYVQFTAFLCITLVLLLHGLHLKWGLRIQNLLGVLKIGVLLAVVATGFAALGGKLQPDVEQPRNFESWEGIWRGSKFGGSEICLGLYNVIWSYVGFSNANYALSEVHNPSRTLRVAGPMAIALVTVLYLLANISYLAGVSQAEITGSGRLVAALLFRNVWGERAERVLAAGVAMSALGNVLSVSFSQGRVNQELGKEGILPFSKFWASSWPRNAPLTGLGLHWAVCLIVILCLPAGDAYNFVINVVSYPLAIINAAISFGLIYLTFRPSATTSHMFKRTLSLVLPSLFFGSANVFLFLAPLAKPPPGAEPYEHLPYWTHALAGWAVFGLGVGWWWFREPIEEKVGGVRL</sequence>
<protein>
    <submittedName>
        <fullName evidence="6">High affinity methionine permease</fullName>
    </submittedName>
</protein>
<evidence type="ECO:0000256" key="1">
    <source>
        <dbReference type="ARBA" id="ARBA00004141"/>
    </source>
</evidence>
<dbReference type="Proteomes" id="UP000308652">
    <property type="component" value="Unassembled WGS sequence"/>
</dbReference>
<evidence type="ECO:0000313" key="6">
    <source>
        <dbReference type="EMBL" id="TFK34251.1"/>
    </source>
</evidence>
<feature type="transmembrane region" description="Helical" evidence="5">
    <location>
        <begin position="374"/>
        <end position="396"/>
    </location>
</feature>
<dbReference type="PANTHER" id="PTHR11785:SF498">
    <property type="entry name" value="HIGH-AFFINITY METHIONINE PERMEASE"/>
    <property type="match status" value="1"/>
</dbReference>
<feature type="transmembrane region" description="Helical" evidence="5">
    <location>
        <begin position="162"/>
        <end position="180"/>
    </location>
</feature>
<keyword evidence="2 5" id="KW-0812">Transmembrane</keyword>
<evidence type="ECO:0000256" key="3">
    <source>
        <dbReference type="ARBA" id="ARBA00022989"/>
    </source>
</evidence>
<reference evidence="6 7" key="1">
    <citation type="journal article" date="2019" name="Nat. Ecol. Evol.">
        <title>Megaphylogeny resolves global patterns of mushroom evolution.</title>
        <authorList>
            <person name="Varga T."/>
            <person name="Krizsan K."/>
            <person name="Foldi C."/>
            <person name="Dima B."/>
            <person name="Sanchez-Garcia M."/>
            <person name="Sanchez-Ramirez S."/>
            <person name="Szollosi G.J."/>
            <person name="Szarkandi J.G."/>
            <person name="Papp V."/>
            <person name="Albert L."/>
            <person name="Andreopoulos W."/>
            <person name="Angelini C."/>
            <person name="Antonin V."/>
            <person name="Barry K.W."/>
            <person name="Bougher N.L."/>
            <person name="Buchanan P."/>
            <person name="Buyck B."/>
            <person name="Bense V."/>
            <person name="Catcheside P."/>
            <person name="Chovatia M."/>
            <person name="Cooper J."/>
            <person name="Damon W."/>
            <person name="Desjardin D."/>
            <person name="Finy P."/>
            <person name="Geml J."/>
            <person name="Haridas S."/>
            <person name="Hughes K."/>
            <person name="Justo A."/>
            <person name="Karasinski D."/>
            <person name="Kautmanova I."/>
            <person name="Kiss B."/>
            <person name="Kocsube S."/>
            <person name="Kotiranta H."/>
            <person name="LaButti K.M."/>
            <person name="Lechner B.E."/>
            <person name="Liimatainen K."/>
            <person name="Lipzen A."/>
            <person name="Lukacs Z."/>
            <person name="Mihaltcheva S."/>
            <person name="Morgado L.N."/>
            <person name="Niskanen T."/>
            <person name="Noordeloos M.E."/>
            <person name="Ohm R.A."/>
            <person name="Ortiz-Santana B."/>
            <person name="Ovrebo C."/>
            <person name="Racz N."/>
            <person name="Riley R."/>
            <person name="Savchenko A."/>
            <person name="Shiryaev A."/>
            <person name="Soop K."/>
            <person name="Spirin V."/>
            <person name="Szebenyi C."/>
            <person name="Tomsovsky M."/>
            <person name="Tulloss R.E."/>
            <person name="Uehling J."/>
            <person name="Grigoriev I.V."/>
            <person name="Vagvolgyi C."/>
            <person name="Papp T."/>
            <person name="Martin F.M."/>
            <person name="Miettinen O."/>
            <person name="Hibbett D.S."/>
            <person name="Nagy L.G."/>
        </authorList>
    </citation>
    <scope>NUCLEOTIDE SEQUENCE [LARGE SCALE GENOMIC DNA]</scope>
    <source>
        <strain evidence="6 7">CBS 166.37</strain>
    </source>
</reference>
<dbReference type="STRING" id="68775.A0A5C3LZN7"/>
<dbReference type="Pfam" id="PF13520">
    <property type="entry name" value="AA_permease_2"/>
    <property type="match status" value="1"/>
</dbReference>
<dbReference type="InterPro" id="IPR002293">
    <property type="entry name" value="AA/rel_permease1"/>
</dbReference>